<proteinExistence type="predicted"/>
<evidence type="ECO:0000313" key="3">
    <source>
        <dbReference type="Proteomes" id="UP001166286"/>
    </source>
</evidence>
<protein>
    <recommendedName>
        <fullName evidence="1">Tc1-like transposase DDE domain-containing protein</fullName>
    </recommendedName>
</protein>
<evidence type="ECO:0000259" key="1">
    <source>
        <dbReference type="Pfam" id="PF13358"/>
    </source>
</evidence>
<dbReference type="PANTHER" id="PTHR46564">
    <property type="entry name" value="TRANSPOSASE"/>
    <property type="match status" value="1"/>
</dbReference>
<dbReference type="AlphaFoldDB" id="A0AA39U4C7"/>
<dbReference type="Pfam" id="PF13358">
    <property type="entry name" value="DDE_3"/>
    <property type="match status" value="1"/>
</dbReference>
<dbReference type="EMBL" id="JAFEKC020000023">
    <property type="protein sequence ID" value="KAK0507536.1"/>
    <property type="molecule type" value="Genomic_DNA"/>
</dbReference>
<organism evidence="2 3">
    <name type="scientific">Cladonia borealis</name>
    <dbReference type="NCBI Taxonomy" id="184061"/>
    <lineage>
        <taxon>Eukaryota</taxon>
        <taxon>Fungi</taxon>
        <taxon>Dikarya</taxon>
        <taxon>Ascomycota</taxon>
        <taxon>Pezizomycotina</taxon>
        <taxon>Lecanoromycetes</taxon>
        <taxon>OSLEUM clade</taxon>
        <taxon>Lecanoromycetidae</taxon>
        <taxon>Lecanorales</taxon>
        <taxon>Lecanorineae</taxon>
        <taxon>Cladoniaceae</taxon>
        <taxon>Cladonia</taxon>
    </lineage>
</organism>
<evidence type="ECO:0000313" key="2">
    <source>
        <dbReference type="EMBL" id="KAK0507536.1"/>
    </source>
</evidence>
<dbReference type="SUPFAM" id="SSF53098">
    <property type="entry name" value="Ribonuclease H-like"/>
    <property type="match status" value="1"/>
</dbReference>
<feature type="domain" description="Tc1-like transposase DDE" evidence="1">
    <location>
        <begin position="118"/>
        <end position="203"/>
    </location>
</feature>
<dbReference type="SUPFAM" id="SSF46689">
    <property type="entry name" value="Homeodomain-like"/>
    <property type="match status" value="1"/>
</dbReference>
<sequence>MPPPLDAQTRFDIEQYLYSGYTVSEIVDRTGITQPQIAKMRRNLMAFGSVVSPSLPRGRPRVLDEEMETTLIAWLDEKPLSYLFEMVYFLFDTFDGVEVSEKTVGNILRRCGWTRKKTYHGSINEILFNDFVRNDVLPQCTPAVLGGPRSVIVLDNAKIHHSAELRTMCEQAGVSLVYLPAYSPDYNPIETSFSVLKQWLKKHGHLAELYGSTQADFERFLNDAVLAQANRINHKKLFRSAGIHCED</sequence>
<dbReference type="GO" id="GO:0003676">
    <property type="term" value="F:nucleic acid binding"/>
    <property type="evidence" value="ECO:0007669"/>
    <property type="project" value="InterPro"/>
</dbReference>
<dbReference type="InterPro" id="IPR009057">
    <property type="entry name" value="Homeodomain-like_sf"/>
</dbReference>
<accession>A0AA39U4C7</accession>
<dbReference type="PANTHER" id="PTHR46564:SF1">
    <property type="entry name" value="TRANSPOSASE"/>
    <property type="match status" value="1"/>
</dbReference>
<dbReference type="Proteomes" id="UP001166286">
    <property type="component" value="Unassembled WGS sequence"/>
</dbReference>
<name>A0AA39U4C7_9LECA</name>
<dbReference type="InterPro" id="IPR012337">
    <property type="entry name" value="RNaseH-like_sf"/>
</dbReference>
<dbReference type="InterPro" id="IPR036397">
    <property type="entry name" value="RNaseH_sf"/>
</dbReference>
<dbReference type="InterPro" id="IPR038717">
    <property type="entry name" value="Tc1-like_DDE_dom"/>
</dbReference>
<gene>
    <name evidence="2" type="ORF">JMJ35_010059</name>
</gene>
<dbReference type="Gene3D" id="3.30.420.10">
    <property type="entry name" value="Ribonuclease H-like superfamily/Ribonuclease H"/>
    <property type="match status" value="1"/>
</dbReference>
<reference evidence="2" key="1">
    <citation type="submission" date="2023-03" db="EMBL/GenBank/DDBJ databases">
        <title>Complete genome of Cladonia borealis.</title>
        <authorList>
            <person name="Park H."/>
        </authorList>
    </citation>
    <scope>NUCLEOTIDE SEQUENCE</scope>
    <source>
        <strain evidence="2">ANT050790</strain>
    </source>
</reference>
<keyword evidence="3" id="KW-1185">Reference proteome</keyword>
<comment type="caution">
    <text evidence="2">The sequence shown here is derived from an EMBL/GenBank/DDBJ whole genome shotgun (WGS) entry which is preliminary data.</text>
</comment>